<gene>
    <name evidence="1" type="ORF">L0U88_20770</name>
</gene>
<protein>
    <submittedName>
        <fullName evidence="1">Uncharacterized protein</fullName>
    </submittedName>
</protein>
<name>A0ABS9BR37_9BACT</name>
<dbReference type="RefSeq" id="WP_234868794.1">
    <property type="nucleotide sequence ID" value="NZ_JAKEVY010000031.1"/>
</dbReference>
<proteinExistence type="predicted"/>
<organism evidence="1 2">
    <name type="scientific">Flavihumibacter fluminis</name>
    <dbReference type="NCBI Taxonomy" id="2909236"/>
    <lineage>
        <taxon>Bacteria</taxon>
        <taxon>Pseudomonadati</taxon>
        <taxon>Bacteroidota</taxon>
        <taxon>Chitinophagia</taxon>
        <taxon>Chitinophagales</taxon>
        <taxon>Chitinophagaceae</taxon>
        <taxon>Flavihumibacter</taxon>
    </lineage>
</organism>
<evidence type="ECO:0000313" key="1">
    <source>
        <dbReference type="EMBL" id="MCF1717086.1"/>
    </source>
</evidence>
<comment type="caution">
    <text evidence="1">The sequence shown here is derived from an EMBL/GenBank/DDBJ whole genome shotgun (WGS) entry which is preliminary data.</text>
</comment>
<accession>A0ABS9BR37</accession>
<evidence type="ECO:0000313" key="2">
    <source>
        <dbReference type="Proteomes" id="UP001200145"/>
    </source>
</evidence>
<sequence>NLQGTALSEQAGDYEAILTAAMEPENPYILSLSRLDIGALKRAYDQVPADQKGSVTAFPFLEGLAYEKLLELKGSDRASKVWFLYQTPPQKQVIS</sequence>
<dbReference type="EMBL" id="JAKEVY010000031">
    <property type="protein sequence ID" value="MCF1717086.1"/>
    <property type="molecule type" value="Genomic_DNA"/>
</dbReference>
<feature type="non-terminal residue" evidence="1">
    <location>
        <position position="1"/>
    </location>
</feature>
<feature type="non-terminal residue" evidence="1">
    <location>
        <position position="95"/>
    </location>
</feature>
<keyword evidence="2" id="KW-1185">Reference proteome</keyword>
<dbReference type="Proteomes" id="UP001200145">
    <property type="component" value="Unassembled WGS sequence"/>
</dbReference>
<reference evidence="1 2" key="1">
    <citation type="submission" date="2022-01" db="EMBL/GenBank/DDBJ databases">
        <title>Flavihumibacter sp. nov., isolated from sediment of a river.</title>
        <authorList>
            <person name="Liu H."/>
        </authorList>
    </citation>
    <scope>NUCLEOTIDE SEQUENCE [LARGE SCALE GENOMIC DNA]</scope>
    <source>
        <strain evidence="1 2">RY-1</strain>
    </source>
</reference>